<proteinExistence type="predicted"/>
<dbReference type="SUPFAM" id="SSF81383">
    <property type="entry name" value="F-box domain"/>
    <property type="match status" value="1"/>
</dbReference>
<evidence type="ECO:0008006" key="3">
    <source>
        <dbReference type="Google" id="ProtNLM"/>
    </source>
</evidence>
<gene>
    <name evidence="1" type="ORF">TWF718_009818</name>
</gene>
<evidence type="ECO:0000313" key="1">
    <source>
        <dbReference type="EMBL" id="KAK6337033.1"/>
    </source>
</evidence>
<dbReference type="AlphaFoldDB" id="A0AAN8RLP8"/>
<dbReference type="Proteomes" id="UP001313282">
    <property type="component" value="Unassembled WGS sequence"/>
</dbReference>
<dbReference type="InterPro" id="IPR036047">
    <property type="entry name" value="F-box-like_dom_sf"/>
</dbReference>
<name>A0AAN8RLP8_9PEZI</name>
<dbReference type="CDD" id="cd09917">
    <property type="entry name" value="F-box_SF"/>
    <property type="match status" value="1"/>
</dbReference>
<accession>A0AAN8RLP8</accession>
<organism evidence="1 2">
    <name type="scientific">Orbilia javanica</name>
    <dbReference type="NCBI Taxonomy" id="47235"/>
    <lineage>
        <taxon>Eukaryota</taxon>
        <taxon>Fungi</taxon>
        <taxon>Dikarya</taxon>
        <taxon>Ascomycota</taxon>
        <taxon>Pezizomycotina</taxon>
        <taxon>Orbiliomycetes</taxon>
        <taxon>Orbiliales</taxon>
        <taxon>Orbiliaceae</taxon>
        <taxon>Orbilia</taxon>
    </lineage>
</organism>
<evidence type="ECO:0000313" key="2">
    <source>
        <dbReference type="Proteomes" id="UP001313282"/>
    </source>
</evidence>
<keyword evidence="2" id="KW-1185">Reference proteome</keyword>
<sequence>MELSSRSRATLVGMPIELKLHILEACTFPAFVALASTCKTFHEAAWDVGFTEKRLCKVLQNGVTRQVEAINRFISYWQWERRRGLLRSSINENSVPLQTYDDNRCPYFTSEPLGLSNKHNNGPVAVATGGAILVPFDPYPLDDYIGYGCHATRFIDMGNYMRTIFHIQIAAHNWARAIYKKTLATGTADQKSQLDLNKLEEKVYAAWAHALIDEAVHQVKYAPLTTYAKNWLENFCTKYRGFPGRPPKEVMEIYSIKVFVVEKCLPIGRVDITGDFRFDPFKIRKVPTNRPFPRRREVHSQLLKAKWQALNHGLDYYRAYFNKISQVPVLDPLPGVADIRLDFELGLEDIESYSTEYEENQ</sequence>
<protein>
    <recommendedName>
        <fullName evidence="3">F-box domain-containing protein</fullName>
    </recommendedName>
</protein>
<comment type="caution">
    <text evidence="1">The sequence shown here is derived from an EMBL/GenBank/DDBJ whole genome shotgun (WGS) entry which is preliminary data.</text>
</comment>
<reference evidence="1 2" key="1">
    <citation type="submission" date="2019-10" db="EMBL/GenBank/DDBJ databases">
        <authorList>
            <person name="Palmer J.M."/>
        </authorList>
    </citation>
    <scope>NUCLEOTIDE SEQUENCE [LARGE SCALE GENOMIC DNA]</scope>
    <source>
        <strain evidence="1 2">TWF718</strain>
    </source>
</reference>
<dbReference type="EMBL" id="JAVHNR010000007">
    <property type="protein sequence ID" value="KAK6337033.1"/>
    <property type="molecule type" value="Genomic_DNA"/>
</dbReference>